<dbReference type="Proteomes" id="UP000830158">
    <property type="component" value="Chromosome"/>
</dbReference>
<accession>A0ABY4NP41</accession>
<feature type="transmembrane region" description="Helical" evidence="1">
    <location>
        <begin position="7"/>
        <end position="26"/>
    </location>
</feature>
<organism evidence="2 3">
    <name type="scientific">Amycolatopsis thermalba</name>
    <dbReference type="NCBI Taxonomy" id="944492"/>
    <lineage>
        <taxon>Bacteria</taxon>
        <taxon>Bacillati</taxon>
        <taxon>Actinomycetota</taxon>
        <taxon>Actinomycetes</taxon>
        <taxon>Pseudonocardiales</taxon>
        <taxon>Pseudonocardiaceae</taxon>
        <taxon>Amycolatopsis</taxon>
    </lineage>
</organism>
<protein>
    <submittedName>
        <fullName evidence="2">DUF4345 domain-containing protein</fullName>
    </submittedName>
</protein>
<feature type="transmembrane region" description="Helical" evidence="1">
    <location>
        <begin position="75"/>
        <end position="93"/>
    </location>
</feature>
<keyword evidence="3" id="KW-1185">Reference proteome</keyword>
<name>A0ABY4NP41_9PSEU</name>
<dbReference type="InterPro" id="IPR025597">
    <property type="entry name" value="DUF4345"/>
</dbReference>
<dbReference type="EMBL" id="CP091196">
    <property type="protein sequence ID" value="UQS22454.1"/>
    <property type="molecule type" value="Genomic_DNA"/>
</dbReference>
<proteinExistence type="predicted"/>
<evidence type="ECO:0000256" key="1">
    <source>
        <dbReference type="SAM" id="Phobius"/>
    </source>
</evidence>
<feature type="transmembrane region" description="Helical" evidence="1">
    <location>
        <begin position="46"/>
        <end position="63"/>
    </location>
</feature>
<evidence type="ECO:0000313" key="3">
    <source>
        <dbReference type="Proteomes" id="UP000830158"/>
    </source>
</evidence>
<keyword evidence="1" id="KW-0472">Membrane</keyword>
<dbReference type="RefSeq" id="WP_116112197.1">
    <property type="nucleotide sequence ID" value="NZ_CP091196.1"/>
</dbReference>
<gene>
    <name evidence="2" type="ORF">L1857_06280</name>
</gene>
<keyword evidence="1" id="KW-0812">Transmembrane</keyword>
<reference evidence="2" key="1">
    <citation type="submission" date="2022-01" db="EMBL/GenBank/DDBJ databases">
        <title>PSI-footprinting approach for the identification of protein synthesis inhibitor producers.</title>
        <authorList>
            <person name="Handel F."/>
            <person name="Kulik A."/>
            <person name="Wex K.W."/>
            <person name="Berscheid A."/>
            <person name="Saur J.S."/>
            <person name="Winkler A."/>
            <person name="Wibberg D."/>
            <person name="Kalinowski J."/>
            <person name="Broetz-Oesterhelt H."/>
            <person name="Mast Y."/>
        </authorList>
    </citation>
    <scope>NUCLEOTIDE SEQUENCE</scope>
    <source>
        <strain evidence="2">KNN 49.3e</strain>
    </source>
</reference>
<evidence type="ECO:0000313" key="2">
    <source>
        <dbReference type="EMBL" id="UQS22454.1"/>
    </source>
</evidence>
<feature type="transmembrane region" description="Helical" evidence="1">
    <location>
        <begin position="99"/>
        <end position="120"/>
    </location>
</feature>
<keyword evidence="1" id="KW-1133">Transmembrane helix</keyword>
<dbReference type="Pfam" id="PF14248">
    <property type="entry name" value="DUF4345"/>
    <property type="match status" value="1"/>
</dbReference>
<sequence>MARALKWLMLVMGVVCAAIGVFHFVGGIASVPGEGGAGATVDSRERFYGALFFGYGLAWIWAARRVPIPASAVRWLAVIFWLGAAGRLVSLAVHGWPQWFQLALTAVEVALPPVFLWLAAADEKARAGAEPARPR</sequence>